<evidence type="ECO:0000256" key="1">
    <source>
        <dbReference type="ARBA" id="ARBA00009947"/>
    </source>
</evidence>
<feature type="region of interest" description="Disordered" evidence="4">
    <location>
        <begin position="219"/>
        <end position="250"/>
    </location>
</feature>
<gene>
    <name evidence="5" type="ORF">C5167_017753</name>
</gene>
<evidence type="ECO:0000313" key="5">
    <source>
        <dbReference type="EMBL" id="RZC49328.1"/>
    </source>
</evidence>
<dbReference type="InterPro" id="IPR002164">
    <property type="entry name" value="NAP_family"/>
</dbReference>
<dbReference type="Proteomes" id="UP000316621">
    <property type="component" value="Chromosome 2"/>
</dbReference>
<dbReference type="InterPro" id="IPR037231">
    <property type="entry name" value="NAP-like_sf"/>
</dbReference>
<keyword evidence="6" id="KW-1185">Reference proteome</keyword>
<dbReference type="AlphaFoldDB" id="A0A4Y7IPB8"/>
<accession>A0A4Y7IPB8</accession>
<evidence type="ECO:0000313" key="6">
    <source>
        <dbReference type="Proteomes" id="UP000316621"/>
    </source>
</evidence>
<name>A0A4Y7IPB8_PAPSO</name>
<dbReference type="GO" id="GO:0042393">
    <property type="term" value="F:histone binding"/>
    <property type="evidence" value="ECO:0007669"/>
    <property type="project" value="UniProtKB-ARBA"/>
</dbReference>
<keyword evidence="2" id="KW-0143">Chaperone</keyword>
<dbReference type="EMBL" id="CM010716">
    <property type="protein sequence ID" value="RZC49328.1"/>
    <property type="molecule type" value="Genomic_DNA"/>
</dbReference>
<protein>
    <submittedName>
        <fullName evidence="5">Uncharacterized protein</fullName>
    </submittedName>
</protein>
<organism evidence="5 6">
    <name type="scientific">Papaver somniferum</name>
    <name type="common">Opium poppy</name>
    <dbReference type="NCBI Taxonomy" id="3469"/>
    <lineage>
        <taxon>Eukaryota</taxon>
        <taxon>Viridiplantae</taxon>
        <taxon>Streptophyta</taxon>
        <taxon>Embryophyta</taxon>
        <taxon>Tracheophyta</taxon>
        <taxon>Spermatophyta</taxon>
        <taxon>Magnoliopsida</taxon>
        <taxon>Ranunculales</taxon>
        <taxon>Papaveraceae</taxon>
        <taxon>Papaveroideae</taxon>
        <taxon>Papaver</taxon>
    </lineage>
</organism>
<dbReference type="GO" id="GO:0005634">
    <property type="term" value="C:nucleus"/>
    <property type="evidence" value="ECO:0007669"/>
    <property type="project" value="InterPro"/>
</dbReference>
<dbReference type="GO" id="GO:0000724">
    <property type="term" value="P:double-strand break repair via homologous recombination"/>
    <property type="evidence" value="ECO:0007669"/>
    <property type="project" value="UniProtKB-ARBA"/>
</dbReference>
<evidence type="ECO:0000256" key="3">
    <source>
        <dbReference type="RuleBase" id="RU003876"/>
    </source>
</evidence>
<dbReference type="Gramene" id="RZC49328">
    <property type="protein sequence ID" value="RZC49328"/>
    <property type="gene ID" value="C5167_017753"/>
</dbReference>
<dbReference type="PANTHER" id="PTHR11875">
    <property type="entry name" value="TESTIS-SPECIFIC Y-ENCODED PROTEIN"/>
    <property type="match status" value="1"/>
</dbReference>
<dbReference type="STRING" id="3469.A0A4Y7IPB8"/>
<reference evidence="5 6" key="1">
    <citation type="journal article" date="2018" name="Science">
        <title>The opium poppy genome and morphinan production.</title>
        <authorList>
            <person name="Guo L."/>
            <person name="Winzer T."/>
            <person name="Yang X."/>
            <person name="Li Y."/>
            <person name="Ning Z."/>
            <person name="He Z."/>
            <person name="Teodor R."/>
            <person name="Lu Y."/>
            <person name="Bowser T.A."/>
            <person name="Graham I.A."/>
            <person name="Ye K."/>
        </authorList>
    </citation>
    <scope>NUCLEOTIDE SEQUENCE [LARGE SCALE GENOMIC DNA]</scope>
    <source>
        <strain evidence="6">cv. HN1</strain>
        <tissue evidence="5">Leaves</tissue>
    </source>
</reference>
<evidence type="ECO:0000256" key="2">
    <source>
        <dbReference type="ARBA" id="ARBA00023186"/>
    </source>
</evidence>
<evidence type="ECO:0000256" key="4">
    <source>
        <dbReference type="SAM" id="MobiDB-lite"/>
    </source>
</evidence>
<dbReference type="GO" id="GO:0006334">
    <property type="term" value="P:nucleosome assembly"/>
    <property type="evidence" value="ECO:0007669"/>
    <property type="project" value="InterPro"/>
</dbReference>
<dbReference type="Gene3D" id="3.30.1120.90">
    <property type="entry name" value="Nucleosome assembly protein"/>
    <property type="match status" value="1"/>
</dbReference>
<dbReference type="SUPFAM" id="SSF143113">
    <property type="entry name" value="NAP-like"/>
    <property type="match status" value="1"/>
</dbReference>
<sequence>MSYLKIRSKRKALPLTQFNKLKANYHRKRADLEAQFQKKCEKLYAMRSEIVNDVSEITRRDEDPLKYLKNIKYCRIPKGFQLDFEFHANNYFENDVLAKIYHVTGDDKPKDVKATVIHWTEGKNVTEVVMWMKRKCGTNSGVMIGLDRGSFFNFFKSPRDAENENDWDGADKEFEDIIRQDYLVGTAIRDIILYDGNDMDDTKQPSNLESSTISGNVVSWFDTDDTKQPSNLGSCSGAPASEGQQGGSDL</sequence>
<proteinExistence type="inferred from homology"/>
<comment type="similarity">
    <text evidence="1 3">Belongs to the nucleosome assembly protein (NAP) family.</text>
</comment>
<dbReference type="Pfam" id="PF00956">
    <property type="entry name" value="NAP"/>
    <property type="match status" value="1"/>
</dbReference>